<protein>
    <submittedName>
        <fullName evidence="1">Uncharacterized protein</fullName>
    </submittedName>
</protein>
<accession>A0A1W2DAT0</accession>
<evidence type="ECO:0000313" key="1">
    <source>
        <dbReference type="EMBL" id="SMC94565.1"/>
    </source>
</evidence>
<reference evidence="1 2" key="1">
    <citation type="submission" date="2017-04" db="EMBL/GenBank/DDBJ databases">
        <authorList>
            <person name="Afonso C.L."/>
            <person name="Miller P.J."/>
            <person name="Scott M.A."/>
            <person name="Spackman E."/>
            <person name="Goraichik I."/>
            <person name="Dimitrov K.M."/>
            <person name="Suarez D.L."/>
            <person name="Swayne D.E."/>
        </authorList>
    </citation>
    <scope>NUCLEOTIDE SEQUENCE [LARGE SCALE GENOMIC DNA]</scope>
    <source>
        <strain evidence="1 2">CGMCC 1.12511</strain>
    </source>
</reference>
<dbReference type="EMBL" id="FWXN01000016">
    <property type="protein sequence ID" value="SMC94565.1"/>
    <property type="molecule type" value="Genomic_DNA"/>
</dbReference>
<name>A0A1W2DAT0_9MICO</name>
<sequence>MAGGVHGVVSAGGGVHGVVSTGGVQVSVGGGAVVVGSGTTSSVVVGSDAGSSVVVEVVEVVDEVLDQVLELDVRVREVDEEDELLDVLVDSVGAGGRSTAGAALAIAQVEVPPAKTAAATREAASRRFIGQALRGRG</sequence>
<gene>
    <name evidence="1" type="ORF">SAMN06296429_11616</name>
</gene>
<dbReference type="AlphaFoldDB" id="A0A1W2DAT0"/>
<organism evidence="1 2">
    <name type="scientific">Janibacter indicus</name>
    <dbReference type="NCBI Taxonomy" id="857417"/>
    <lineage>
        <taxon>Bacteria</taxon>
        <taxon>Bacillati</taxon>
        <taxon>Actinomycetota</taxon>
        <taxon>Actinomycetes</taxon>
        <taxon>Micrococcales</taxon>
        <taxon>Intrasporangiaceae</taxon>
        <taxon>Janibacter</taxon>
    </lineage>
</organism>
<proteinExistence type="predicted"/>
<dbReference type="Proteomes" id="UP000192634">
    <property type="component" value="Unassembled WGS sequence"/>
</dbReference>
<evidence type="ECO:0000313" key="2">
    <source>
        <dbReference type="Proteomes" id="UP000192634"/>
    </source>
</evidence>